<dbReference type="SUPFAM" id="SSF55347">
    <property type="entry name" value="Glyceraldehyde-3-phosphate dehydrogenase-like, C-terminal domain"/>
    <property type="match status" value="1"/>
</dbReference>
<dbReference type="InterPro" id="IPR050984">
    <property type="entry name" value="Gfo/Idh/MocA_domain"/>
</dbReference>
<dbReference type="InterPro" id="IPR036291">
    <property type="entry name" value="NAD(P)-bd_dom_sf"/>
</dbReference>
<protein>
    <submittedName>
        <fullName evidence="5">Gfo/Idh/MocA family oxidoreductase</fullName>
    </submittedName>
</protein>
<proteinExistence type="inferred from homology"/>
<evidence type="ECO:0000259" key="3">
    <source>
        <dbReference type="Pfam" id="PF01408"/>
    </source>
</evidence>
<evidence type="ECO:0000256" key="2">
    <source>
        <dbReference type="ARBA" id="ARBA00023002"/>
    </source>
</evidence>
<dbReference type="PANTHER" id="PTHR22604:SF105">
    <property type="entry name" value="TRANS-1,2-DIHYDROBENZENE-1,2-DIOL DEHYDROGENASE"/>
    <property type="match status" value="1"/>
</dbReference>
<dbReference type="PANTHER" id="PTHR22604">
    <property type="entry name" value="OXIDOREDUCTASES"/>
    <property type="match status" value="1"/>
</dbReference>
<feature type="domain" description="Gfo/Idh/MocA-like oxidoreductase N-terminal" evidence="3">
    <location>
        <begin position="12"/>
        <end position="128"/>
    </location>
</feature>
<keyword evidence="6" id="KW-1185">Reference proteome</keyword>
<dbReference type="EMBL" id="CP102290">
    <property type="protein sequence ID" value="UWP61370.1"/>
    <property type="molecule type" value="Genomic_DNA"/>
</dbReference>
<reference evidence="5" key="1">
    <citation type="journal article" date="2022" name="Cell">
        <title>Design, construction, and in vivo augmentation of a complex gut microbiome.</title>
        <authorList>
            <person name="Cheng A.G."/>
            <person name="Ho P.Y."/>
            <person name="Aranda-Diaz A."/>
            <person name="Jain S."/>
            <person name="Yu F.B."/>
            <person name="Meng X."/>
            <person name="Wang M."/>
            <person name="Iakiviak M."/>
            <person name="Nagashima K."/>
            <person name="Zhao A."/>
            <person name="Murugkar P."/>
            <person name="Patil A."/>
            <person name="Atabakhsh K."/>
            <person name="Weakley A."/>
            <person name="Yan J."/>
            <person name="Brumbaugh A.R."/>
            <person name="Higginbottom S."/>
            <person name="Dimas A."/>
            <person name="Shiver A.L."/>
            <person name="Deutschbauer A."/>
            <person name="Neff N."/>
            <person name="Sonnenburg J.L."/>
            <person name="Huang K.C."/>
            <person name="Fischbach M.A."/>
        </authorList>
    </citation>
    <scope>NUCLEOTIDE SEQUENCE</scope>
    <source>
        <strain evidence="5">DSM 19829</strain>
    </source>
</reference>
<feature type="domain" description="GFO/IDH/MocA-like oxidoreductase" evidence="4">
    <location>
        <begin position="144"/>
        <end position="256"/>
    </location>
</feature>
<keyword evidence="2" id="KW-0560">Oxidoreductase</keyword>
<evidence type="ECO:0000256" key="1">
    <source>
        <dbReference type="ARBA" id="ARBA00010928"/>
    </source>
</evidence>
<dbReference type="Pfam" id="PF22725">
    <property type="entry name" value="GFO_IDH_MocA_C3"/>
    <property type="match status" value="1"/>
</dbReference>
<dbReference type="RefSeq" id="WP_260046735.1">
    <property type="nucleotide sequence ID" value="NZ_CABLBR010000002.1"/>
</dbReference>
<dbReference type="Proteomes" id="UP001060164">
    <property type="component" value="Chromosome"/>
</dbReference>
<dbReference type="InterPro" id="IPR000683">
    <property type="entry name" value="Gfo/Idh/MocA-like_OxRdtase_N"/>
</dbReference>
<dbReference type="Gene3D" id="3.30.360.10">
    <property type="entry name" value="Dihydrodipicolinate Reductase, domain 2"/>
    <property type="match status" value="1"/>
</dbReference>
<gene>
    <name evidence="5" type="ORF">NQ502_05900</name>
</gene>
<accession>A0ABY5VP31</accession>
<dbReference type="SUPFAM" id="SSF51735">
    <property type="entry name" value="NAD(P)-binding Rossmann-fold domains"/>
    <property type="match status" value="1"/>
</dbReference>
<dbReference type="InterPro" id="IPR055170">
    <property type="entry name" value="GFO_IDH_MocA-like_dom"/>
</dbReference>
<evidence type="ECO:0000313" key="5">
    <source>
        <dbReference type="EMBL" id="UWP61370.1"/>
    </source>
</evidence>
<evidence type="ECO:0000313" key="6">
    <source>
        <dbReference type="Proteomes" id="UP001060164"/>
    </source>
</evidence>
<organism evidence="5 6">
    <name type="scientific">Ruminococcus gauvreauii</name>
    <dbReference type="NCBI Taxonomy" id="438033"/>
    <lineage>
        <taxon>Bacteria</taxon>
        <taxon>Bacillati</taxon>
        <taxon>Bacillota</taxon>
        <taxon>Clostridia</taxon>
        <taxon>Eubacteriales</taxon>
        <taxon>Oscillospiraceae</taxon>
        <taxon>Ruminococcus</taxon>
    </lineage>
</organism>
<evidence type="ECO:0000259" key="4">
    <source>
        <dbReference type="Pfam" id="PF22725"/>
    </source>
</evidence>
<name>A0ABY5VP31_9FIRM</name>
<dbReference type="Gene3D" id="3.40.50.720">
    <property type="entry name" value="NAD(P)-binding Rossmann-like Domain"/>
    <property type="match status" value="1"/>
</dbReference>
<dbReference type="Pfam" id="PF01408">
    <property type="entry name" value="GFO_IDH_MocA"/>
    <property type="match status" value="1"/>
</dbReference>
<sequence length="335" mass="37830">MVKTKTRRYATMKVAILGAGNIATSMATALGGLDRSVAEAYAIAARDYERAKEFAEKWGISRAYGSYEEMLSDPEVDLVYVATPHVFHYEHSKMCLEHGKPVLCEKPFTVTSAQAEELFALAEAKKLLIAEAMWTRYMPSRKMIQDLMESKVIGEITSLSGNLGYEHINIDRMRRLEMAGGALMDLGVYPINFALMCFGDKIKEVQSTCVKLETGVDAQESMTFIYEDGKMAVLYASMLVHSNRLGEINGTKGCIEVQNINNCEEIRVLDEKRQLVARYPVPEQINGYEYEVLACKKAIEEGLLECPEMPHEEILKVVKITEYLRKEWGVIYPFE</sequence>
<comment type="similarity">
    <text evidence="1">Belongs to the Gfo/Idh/MocA family.</text>
</comment>